<reference evidence="2" key="1">
    <citation type="submission" date="2017-11" db="EMBL/GenBank/DDBJ databases">
        <authorList>
            <person name="Kajale S.C."/>
            <person name="Sharma A."/>
        </authorList>
    </citation>
    <scope>NUCLEOTIDE SEQUENCE</scope>
    <source>
        <strain evidence="2">LS1_42</strain>
    </source>
</reference>
<organism evidence="2 3">
    <name type="scientific">Natronococcus pandeyae</name>
    <dbReference type="NCBI Taxonomy" id="2055836"/>
    <lineage>
        <taxon>Archaea</taxon>
        <taxon>Methanobacteriati</taxon>
        <taxon>Methanobacteriota</taxon>
        <taxon>Stenosarchaea group</taxon>
        <taxon>Halobacteria</taxon>
        <taxon>Halobacteriales</taxon>
        <taxon>Natrialbaceae</taxon>
        <taxon>Natronococcus</taxon>
    </lineage>
</organism>
<keyword evidence="3" id="KW-1185">Reference proteome</keyword>
<gene>
    <name evidence="2" type="ORF">CV102_13560</name>
</gene>
<dbReference type="Pfam" id="PF13783">
    <property type="entry name" value="DUF4177"/>
    <property type="match status" value="1"/>
</dbReference>
<protein>
    <recommendedName>
        <fullName evidence="4">DUF4177 domain-containing protein</fullName>
    </recommendedName>
</protein>
<dbReference type="RefSeq" id="WP_148858532.1">
    <property type="nucleotide sequence ID" value="NZ_PHNJ01000006.1"/>
</dbReference>
<dbReference type="EMBL" id="PHNJ01000006">
    <property type="protein sequence ID" value="TYL38219.1"/>
    <property type="molecule type" value="Genomic_DNA"/>
</dbReference>
<name>A0A8J8Q5V9_9EURY</name>
<accession>A0A8J8Q5V9</accession>
<feature type="region of interest" description="Disordered" evidence="1">
    <location>
        <begin position="1"/>
        <end position="27"/>
    </location>
</feature>
<proteinExistence type="predicted"/>
<dbReference type="Proteomes" id="UP000766904">
    <property type="component" value="Unassembled WGS sequence"/>
</dbReference>
<dbReference type="OrthoDB" id="318633at2157"/>
<evidence type="ECO:0000256" key="1">
    <source>
        <dbReference type="SAM" id="MobiDB-lite"/>
    </source>
</evidence>
<evidence type="ECO:0008006" key="4">
    <source>
        <dbReference type="Google" id="ProtNLM"/>
    </source>
</evidence>
<dbReference type="AlphaFoldDB" id="A0A8J8Q5V9"/>
<sequence length="68" mass="7493">MTGDDGTVWEYETVRPPRGPTMEEASDPKETLNELGQEGWELVATIDYSGGGTKFLVFKRPAQGDSDE</sequence>
<comment type="caution">
    <text evidence="2">The sequence shown here is derived from an EMBL/GenBank/DDBJ whole genome shotgun (WGS) entry which is preliminary data.</text>
</comment>
<evidence type="ECO:0000313" key="2">
    <source>
        <dbReference type="EMBL" id="TYL38219.1"/>
    </source>
</evidence>
<evidence type="ECO:0000313" key="3">
    <source>
        <dbReference type="Proteomes" id="UP000766904"/>
    </source>
</evidence>
<dbReference type="InterPro" id="IPR025234">
    <property type="entry name" value="YjzH-like"/>
</dbReference>